<dbReference type="AlphaFoldDB" id="M8AE87"/>
<proteinExistence type="predicted"/>
<protein>
    <recommendedName>
        <fullName evidence="2">Non-haem dioxygenase N-terminal domain-containing protein</fullName>
    </recommendedName>
</protein>
<dbReference type="STRING" id="4572.M8AE87"/>
<evidence type="ECO:0000313" key="1">
    <source>
        <dbReference type="EMBL" id="EMS63130.1"/>
    </source>
</evidence>
<accession>M8AE87</accession>
<evidence type="ECO:0008006" key="2">
    <source>
        <dbReference type="Google" id="ProtNLM"/>
    </source>
</evidence>
<reference evidence="1" key="1">
    <citation type="journal article" date="2013" name="Nature">
        <title>Draft genome of the wheat A-genome progenitor Triticum urartu.</title>
        <authorList>
            <person name="Ling H.Q."/>
            <person name="Zhao S."/>
            <person name="Liu D."/>
            <person name="Wang J."/>
            <person name="Sun H."/>
            <person name="Zhang C."/>
            <person name="Fan H."/>
            <person name="Li D."/>
            <person name="Dong L."/>
            <person name="Tao Y."/>
            <person name="Gao C."/>
            <person name="Wu H."/>
            <person name="Li Y."/>
            <person name="Cui Y."/>
            <person name="Guo X."/>
            <person name="Zheng S."/>
            <person name="Wang B."/>
            <person name="Yu K."/>
            <person name="Liang Q."/>
            <person name="Yang W."/>
            <person name="Lou X."/>
            <person name="Chen J."/>
            <person name="Feng M."/>
            <person name="Jian J."/>
            <person name="Zhang X."/>
            <person name="Luo G."/>
            <person name="Jiang Y."/>
            <person name="Liu J."/>
            <person name="Wang Z."/>
            <person name="Sha Y."/>
            <person name="Zhang B."/>
            <person name="Wu H."/>
            <person name="Tang D."/>
            <person name="Shen Q."/>
            <person name="Xue P."/>
            <person name="Zou S."/>
            <person name="Wang X."/>
            <person name="Liu X."/>
            <person name="Wang F."/>
            <person name="Yang Y."/>
            <person name="An X."/>
            <person name="Dong Z."/>
            <person name="Zhang K."/>
            <person name="Zhang X."/>
            <person name="Luo M.C."/>
            <person name="Dvorak J."/>
            <person name="Tong Y."/>
            <person name="Wang J."/>
            <person name="Yang H."/>
            <person name="Li Z."/>
            <person name="Wang D."/>
            <person name="Zhang A."/>
            <person name="Wang J."/>
        </authorList>
    </citation>
    <scope>NUCLEOTIDE SEQUENCE</scope>
</reference>
<dbReference type="EMBL" id="KD073076">
    <property type="protein sequence ID" value="EMS63130.1"/>
    <property type="molecule type" value="Genomic_DNA"/>
</dbReference>
<organism evidence="1">
    <name type="scientific">Triticum urartu</name>
    <name type="common">Red wild einkorn</name>
    <name type="synonym">Crithodium urartu</name>
    <dbReference type="NCBI Taxonomy" id="4572"/>
    <lineage>
        <taxon>Eukaryota</taxon>
        <taxon>Viridiplantae</taxon>
        <taxon>Streptophyta</taxon>
        <taxon>Embryophyta</taxon>
        <taxon>Tracheophyta</taxon>
        <taxon>Spermatophyta</taxon>
        <taxon>Magnoliopsida</taxon>
        <taxon>Liliopsida</taxon>
        <taxon>Poales</taxon>
        <taxon>Poaceae</taxon>
        <taxon>BOP clade</taxon>
        <taxon>Pooideae</taxon>
        <taxon>Triticodae</taxon>
        <taxon>Triticeae</taxon>
        <taxon>Triticinae</taxon>
        <taxon>Triticum</taxon>
    </lineage>
</organism>
<gene>
    <name evidence="1" type="ORF">TRIUR3_32928</name>
</gene>
<name>M8AE87_TRIUA</name>
<sequence>MEKLRWSAESSSQGAVPERFLMRLAAASPTLVSLPVIDLSRGRDDVRQAVLHAGKELGFFQENHEHTGVDKIIIELIGGHPQKRMPDISEREIFRCGKSNVFHGLRNLSEVSYLLMWALA</sequence>